<evidence type="ECO:0000313" key="2">
    <source>
        <dbReference type="Proteomes" id="UP000011939"/>
    </source>
</evidence>
<name>M5IG28_9BACT</name>
<sequence length="47" mass="5641">MHFRRSNLSRQISQILSLTTKRYPSAINKQPHKPCRSRRKFGVRFVL</sequence>
<protein>
    <submittedName>
        <fullName evidence="1">Uncharacterized protein</fullName>
    </submittedName>
</protein>
<dbReference type="PATRIC" id="fig|1244083.3.peg.1280"/>
<evidence type="ECO:0000313" key="1">
    <source>
        <dbReference type="EMBL" id="EKU11412.1"/>
    </source>
</evidence>
<proteinExistence type="predicted"/>
<organism evidence="1 2">
    <name type="scientific">Campylobacter showae CSUNSWCD</name>
    <dbReference type="NCBI Taxonomy" id="1244083"/>
    <lineage>
        <taxon>Bacteria</taxon>
        <taxon>Pseudomonadati</taxon>
        <taxon>Campylobacterota</taxon>
        <taxon>Epsilonproteobacteria</taxon>
        <taxon>Campylobacterales</taxon>
        <taxon>Campylobacteraceae</taxon>
        <taxon>Campylobacter</taxon>
    </lineage>
</organism>
<accession>M5IG28</accession>
<dbReference type="Proteomes" id="UP000011939">
    <property type="component" value="Unassembled WGS sequence"/>
</dbReference>
<dbReference type="AlphaFoldDB" id="M5IG28"/>
<comment type="caution">
    <text evidence="1">The sequence shown here is derived from an EMBL/GenBank/DDBJ whole genome shotgun (WGS) entry which is preliminary data.</text>
</comment>
<gene>
    <name evidence="1" type="ORF">CSUNSWCD_2038</name>
</gene>
<dbReference type="EMBL" id="AMZQ01000007">
    <property type="protein sequence ID" value="EKU11412.1"/>
    <property type="molecule type" value="Genomic_DNA"/>
</dbReference>
<dbReference type="STRING" id="1244083.CSUNSWCD_2038"/>
<reference evidence="1 2" key="1">
    <citation type="journal article" date="2013" name="Genome Announc.">
        <title>Genome Sequence of Campylobacter showae UNSWCD, Isolated from a Patient with Crohn's Disease.</title>
        <authorList>
            <person name="Tay A.P."/>
            <person name="Kaakoush N.O."/>
            <person name="Deshpande N.P."/>
            <person name="Chen Z."/>
            <person name="Mitchell H."/>
            <person name="Wilkins M.R."/>
        </authorList>
    </citation>
    <scope>NUCLEOTIDE SEQUENCE [LARGE SCALE GENOMIC DNA]</scope>
    <source>
        <strain evidence="1 2">CSUNSWCD</strain>
    </source>
</reference>